<proteinExistence type="predicted"/>
<dbReference type="AlphaFoldDB" id="A0A1M5JT26"/>
<sequence>MRTKKTILFVLIVLAMSSCKKDNPIAPGPVDEHNFVQLTNLKIDPAIVEKSVGAKTDPLGLWYYSLDDQKVVLADQARTDQWDFAFDCNRNMILVNNGKYKSNKVIYENGGKALFTISAKLFEEVKEAPADDAVYNKTINYSGEYGADSYALNGDLDPNILGWVQSFEDGVLLKYVKAIKNRTIIFKTNKGKYAKLQIQSVYKDNPAKPTENSEKYYLNFRFFLQKDGSRNLNSAK</sequence>
<dbReference type="PROSITE" id="PS51257">
    <property type="entry name" value="PROKAR_LIPOPROTEIN"/>
    <property type="match status" value="1"/>
</dbReference>
<dbReference type="RefSeq" id="WP_073235331.1">
    <property type="nucleotide sequence ID" value="NZ_FQUQ01000005.1"/>
</dbReference>
<accession>A0A1M5JT26</accession>
<dbReference type="STRING" id="288992.SAMN04488522_105503"/>
<feature type="signal peptide" evidence="1">
    <location>
        <begin position="1"/>
        <end position="20"/>
    </location>
</feature>
<reference evidence="3" key="1">
    <citation type="submission" date="2016-11" db="EMBL/GenBank/DDBJ databases">
        <authorList>
            <person name="Varghese N."/>
            <person name="Submissions S."/>
        </authorList>
    </citation>
    <scope>NUCLEOTIDE SEQUENCE [LARGE SCALE GENOMIC DNA]</scope>
    <source>
        <strain evidence="3">DSM 16990</strain>
    </source>
</reference>
<keyword evidence="3" id="KW-1185">Reference proteome</keyword>
<dbReference type="Pfam" id="PF14064">
    <property type="entry name" value="HmuY"/>
    <property type="match status" value="1"/>
</dbReference>
<organism evidence="2 3">
    <name type="scientific">Pedobacter caeni</name>
    <dbReference type="NCBI Taxonomy" id="288992"/>
    <lineage>
        <taxon>Bacteria</taxon>
        <taxon>Pseudomonadati</taxon>
        <taxon>Bacteroidota</taxon>
        <taxon>Sphingobacteriia</taxon>
        <taxon>Sphingobacteriales</taxon>
        <taxon>Sphingobacteriaceae</taxon>
        <taxon>Pedobacter</taxon>
    </lineage>
</organism>
<evidence type="ECO:0000313" key="3">
    <source>
        <dbReference type="Proteomes" id="UP000184287"/>
    </source>
</evidence>
<dbReference type="EMBL" id="FQUQ01000005">
    <property type="protein sequence ID" value="SHG43772.1"/>
    <property type="molecule type" value="Genomic_DNA"/>
</dbReference>
<protein>
    <submittedName>
        <fullName evidence="2">HmuY protein</fullName>
    </submittedName>
</protein>
<dbReference type="Proteomes" id="UP000184287">
    <property type="component" value="Unassembled WGS sequence"/>
</dbReference>
<name>A0A1M5JT26_9SPHI</name>
<dbReference type="CDD" id="cd12105">
    <property type="entry name" value="HmuY"/>
    <property type="match status" value="1"/>
</dbReference>
<feature type="chain" id="PRO_5009911448" evidence="1">
    <location>
        <begin position="21"/>
        <end position="236"/>
    </location>
</feature>
<dbReference type="InterPro" id="IPR025921">
    <property type="entry name" value="HmuY"/>
</dbReference>
<gene>
    <name evidence="2" type="ORF">SAMN04488522_105503</name>
</gene>
<dbReference type="OrthoDB" id="1190814at2"/>
<evidence type="ECO:0000256" key="1">
    <source>
        <dbReference type="SAM" id="SignalP"/>
    </source>
</evidence>
<evidence type="ECO:0000313" key="2">
    <source>
        <dbReference type="EMBL" id="SHG43772.1"/>
    </source>
</evidence>
<keyword evidence="1" id="KW-0732">Signal</keyword>